<evidence type="ECO:0000256" key="7">
    <source>
        <dbReference type="PIRNR" id="PIRNR000862"/>
    </source>
</evidence>
<accession>A0A7R8XHQ0</accession>
<evidence type="ECO:0000313" key="13">
    <source>
        <dbReference type="Proteomes" id="UP000677054"/>
    </source>
</evidence>
<evidence type="ECO:0000259" key="11">
    <source>
        <dbReference type="Pfam" id="PF04083"/>
    </source>
</evidence>
<dbReference type="EMBL" id="LR901025">
    <property type="protein sequence ID" value="CAD7247594.1"/>
    <property type="molecule type" value="Genomic_DNA"/>
</dbReference>
<dbReference type="PIRSF" id="PIRSF000862">
    <property type="entry name" value="Steryl_ester_lip"/>
    <property type="match status" value="1"/>
</dbReference>
<feature type="signal peptide" evidence="10">
    <location>
        <begin position="1"/>
        <end position="20"/>
    </location>
</feature>
<feature type="active site" description="Charge relay system" evidence="8">
    <location>
        <position position="408"/>
    </location>
</feature>
<organism evidence="12">
    <name type="scientific">Darwinula stevensoni</name>
    <dbReference type="NCBI Taxonomy" id="69355"/>
    <lineage>
        <taxon>Eukaryota</taxon>
        <taxon>Metazoa</taxon>
        <taxon>Ecdysozoa</taxon>
        <taxon>Arthropoda</taxon>
        <taxon>Crustacea</taxon>
        <taxon>Oligostraca</taxon>
        <taxon>Ostracoda</taxon>
        <taxon>Podocopa</taxon>
        <taxon>Podocopida</taxon>
        <taxon>Darwinulocopina</taxon>
        <taxon>Darwinuloidea</taxon>
        <taxon>Darwinulidae</taxon>
        <taxon>Darwinula</taxon>
    </lineage>
</organism>
<evidence type="ECO:0000313" key="12">
    <source>
        <dbReference type="EMBL" id="CAD7247594.1"/>
    </source>
</evidence>
<evidence type="ECO:0000256" key="6">
    <source>
        <dbReference type="ARBA" id="ARBA00023180"/>
    </source>
</evidence>
<evidence type="ECO:0000256" key="1">
    <source>
        <dbReference type="ARBA" id="ARBA00010701"/>
    </source>
</evidence>
<evidence type="ECO:0000256" key="3">
    <source>
        <dbReference type="ARBA" id="ARBA00022801"/>
    </source>
</evidence>
<evidence type="ECO:0000256" key="2">
    <source>
        <dbReference type="ARBA" id="ARBA00022729"/>
    </source>
</evidence>
<sequence length="434" mass="49325">MSRMSMLTLVLLSLASSSLGREWEVIEDRRNPHRSLEIAQGTWKEIPGGPHRRVRPPRTRPATRDDDTTQGLIEQFGYPVETHTVTTADGYIIDMHRIPYGLSGPGEGPRIPVLLQHGLLCSSADWVISGPESGLGFLLADEGYDVWLGNVRGNTYGRRHVSLSPGDDDFWTFSWDQMGELDLPAMLDKMLEVTGQDKFHYAGHSMGTIMFWVMSDMRPEYRDHFLSMHAMGPVSRVDHMMSPIAIIAPWVDEIQWLLEMLGLHEFLPSSAFMDLLASLVCDDWSLPAVCSSILFLLCGFDEAQLNETMLPLILSHTPAGTSTQNLVHFAQEVNAEKFQHYDWGKDGNLEHYGQEEPPEYDLSKVNAAVFLYWGQNDWLAAPDDVQWLSEQLHSLIGNFRVDFDDWNHLDFLWGIDAKILVYDKLIEMMKLFDP</sequence>
<dbReference type="Gene3D" id="3.40.50.1820">
    <property type="entry name" value="alpha/beta hydrolase"/>
    <property type="match status" value="1"/>
</dbReference>
<keyword evidence="13" id="KW-1185">Reference proteome</keyword>
<feature type="active site" description="Nucleophile" evidence="8">
    <location>
        <position position="205"/>
    </location>
</feature>
<feature type="active site" description="Charge relay system" evidence="8">
    <location>
        <position position="377"/>
    </location>
</feature>
<keyword evidence="6" id="KW-0325">Glycoprotein</keyword>
<reference evidence="12" key="1">
    <citation type="submission" date="2020-11" db="EMBL/GenBank/DDBJ databases">
        <authorList>
            <person name="Tran Van P."/>
        </authorList>
    </citation>
    <scope>NUCLEOTIDE SEQUENCE</scope>
</reference>
<comment type="similarity">
    <text evidence="1 7">Belongs to the AB hydrolase superfamily. Lipase family.</text>
</comment>
<proteinExistence type="inferred from homology"/>
<dbReference type="FunFam" id="3.40.50.1820:FF:000021">
    <property type="entry name" value="Lipase"/>
    <property type="match status" value="1"/>
</dbReference>
<dbReference type="PANTHER" id="PTHR11005">
    <property type="entry name" value="LYSOSOMAL ACID LIPASE-RELATED"/>
    <property type="match status" value="1"/>
</dbReference>
<protein>
    <recommendedName>
        <fullName evidence="7">Lipase</fullName>
    </recommendedName>
</protein>
<evidence type="ECO:0000256" key="8">
    <source>
        <dbReference type="PIRSR" id="PIRSR000862-1"/>
    </source>
</evidence>
<keyword evidence="2 10" id="KW-0732">Signal</keyword>
<evidence type="ECO:0000256" key="10">
    <source>
        <dbReference type="SAM" id="SignalP"/>
    </source>
</evidence>
<gene>
    <name evidence="12" type="ORF">DSTB1V02_LOCUS7424</name>
</gene>
<feature type="domain" description="Partial AB-hydrolase lipase" evidence="11">
    <location>
        <begin position="71"/>
        <end position="129"/>
    </location>
</feature>
<evidence type="ECO:0000256" key="5">
    <source>
        <dbReference type="ARBA" id="ARBA00023098"/>
    </source>
</evidence>
<keyword evidence="4 7" id="KW-0442">Lipid degradation</keyword>
<dbReference type="AlphaFoldDB" id="A0A7R8XHQ0"/>
<feature type="region of interest" description="Disordered" evidence="9">
    <location>
        <begin position="45"/>
        <end position="70"/>
    </location>
</feature>
<dbReference type="InterPro" id="IPR029058">
    <property type="entry name" value="AB_hydrolase_fold"/>
</dbReference>
<dbReference type="SUPFAM" id="SSF53474">
    <property type="entry name" value="alpha/beta-Hydrolases"/>
    <property type="match status" value="1"/>
</dbReference>
<dbReference type="InterPro" id="IPR025483">
    <property type="entry name" value="Lipase_euk"/>
</dbReference>
<dbReference type="EMBL" id="CAJPEV010001508">
    <property type="protein sequence ID" value="CAG0893022.1"/>
    <property type="molecule type" value="Genomic_DNA"/>
</dbReference>
<evidence type="ECO:0000256" key="4">
    <source>
        <dbReference type="ARBA" id="ARBA00022963"/>
    </source>
</evidence>
<evidence type="ECO:0000256" key="9">
    <source>
        <dbReference type="SAM" id="MobiDB-lite"/>
    </source>
</evidence>
<feature type="chain" id="PRO_5036402536" description="Lipase" evidence="10">
    <location>
        <begin position="21"/>
        <end position="434"/>
    </location>
</feature>
<dbReference type="Proteomes" id="UP000677054">
    <property type="component" value="Unassembled WGS sequence"/>
</dbReference>
<keyword evidence="5" id="KW-0443">Lipid metabolism</keyword>
<name>A0A7R8XHQ0_9CRUS</name>
<dbReference type="GO" id="GO:0016788">
    <property type="term" value="F:hydrolase activity, acting on ester bonds"/>
    <property type="evidence" value="ECO:0007669"/>
    <property type="project" value="InterPro"/>
</dbReference>
<dbReference type="OrthoDB" id="9974421at2759"/>
<dbReference type="InterPro" id="IPR006693">
    <property type="entry name" value="AB_hydrolase_lipase"/>
</dbReference>
<keyword evidence="3 7" id="KW-0378">Hydrolase</keyword>
<dbReference type="Pfam" id="PF04083">
    <property type="entry name" value="Abhydro_lipase"/>
    <property type="match status" value="1"/>
</dbReference>
<dbReference type="GO" id="GO:0016042">
    <property type="term" value="P:lipid catabolic process"/>
    <property type="evidence" value="ECO:0007669"/>
    <property type="project" value="UniProtKB-KW"/>
</dbReference>